<dbReference type="OrthoDB" id="581532at2"/>
<dbReference type="InterPro" id="IPR011037">
    <property type="entry name" value="Pyrv_Knase-like_insert_dom_sf"/>
</dbReference>
<dbReference type="EMBL" id="MKIM01000028">
    <property type="protein sequence ID" value="OLP43086.1"/>
    <property type="molecule type" value="Genomic_DNA"/>
</dbReference>
<dbReference type="AlphaFoldDB" id="A0A1Q8ZMV1"/>
<dbReference type="GO" id="GO:0003824">
    <property type="term" value="F:catalytic activity"/>
    <property type="evidence" value="ECO:0007669"/>
    <property type="project" value="InterPro"/>
</dbReference>
<dbReference type="Proteomes" id="UP000186894">
    <property type="component" value="Unassembled WGS sequence"/>
</dbReference>
<dbReference type="PROSITE" id="PS51340">
    <property type="entry name" value="MOSC"/>
    <property type="match status" value="1"/>
</dbReference>
<dbReference type="PANTHER" id="PTHR14237:SF19">
    <property type="entry name" value="MITOCHONDRIAL AMIDOXIME REDUCING COMPONENT 1"/>
    <property type="match status" value="1"/>
</dbReference>
<dbReference type="GO" id="GO:0030170">
    <property type="term" value="F:pyridoxal phosphate binding"/>
    <property type="evidence" value="ECO:0007669"/>
    <property type="project" value="InterPro"/>
</dbReference>
<proteinExistence type="predicted"/>
<comment type="caution">
    <text evidence="2">The sequence shown here is derived from an EMBL/GenBank/DDBJ whole genome shotgun (WGS) entry which is preliminary data.</text>
</comment>
<dbReference type="Pfam" id="PF03476">
    <property type="entry name" value="MOSC_N"/>
    <property type="match status" value="1"/>
</dbReference>
<reference evidence="2 3" key="1">
    <citation type="submission" date="2016-09" db="EMBL/GenBank/DDBJ databases">
        <title>Rhizobium oryziradicis sp. nov., isolated from the root of rice.</title>
        <authorList>
            <person name="Zhao J."/>
            <person name="Zhang X."/>
        </authorList>
    </citation>
    <scope>NUCLEOTIDE SEQUENCE [LARGE SCALE GENOMIC DNA]</scope>
    <source>
        <strain evidence="2 3">N19</strain>
    </source>
</reference>
<dbReference type="Pfam" id="PF03473">
    <property type="entry name" value="MOSC"/>
    <property type="match status" value="1"/>
</dbReference>
<accession>A0A1Q8ZMV1</accession>
<keyword evidence="3" id="KW-1185">Reference proteome</keyword>
<dbReference type="SUPFAM" id="SSF50800">
    <property type="entry name" value="PK beta-barrel domain-like"/>
    <property type="match status" value="1"/>
</dbReference>
<name>A0A1Q8ZMV1_9HYPH</name>
<organism evidence="2 3">
    <name type="scientific">Rhizobium oryziradicis</name>
    <dbReference type="NCBI Taxonomy" id="1867956"/>
    <lineage>
        <taxon>Bacteria</taxon>
        <taxon>Pseudomonadati</taxon>
        <taxon>Pseudomonadota</taxon>
        <taxon>Alphaproteobacteria</taxon>
        <taxon>Hyphomicrobiales</taxon>
        <taxon>Rhizobiaceae</taxon>
        <taxon>Rhizobium/Agrobacterium group</taxon>
        <taxon>Rhizobium</taxon>
    </lineage>
</organism>
<evidence type="ECO:0000313" key="3">
    <source>
        <dbReference type="Proteomes" id="UP000186894"/>
    </source>
</evidence>
<dbReference type="InterPro" id="IPR005303">
    <property type="entry name" value="MOCOS_middle"/>
</dbReference>
<evidence type="ECO:0000313" key="2">
    <source>
        <dbReference type="EMBL" id="OLP43086.1"/>
    </source>
</evidence>
<dbReference type="GO" id="GO:0030151">
    <property type="term" value="F:molybdenum ion binding"/>
    <property type="evidence" value="ECO:0007669"/>
    <property type="project" value="InterPro"/>
</dbReference>
<dbReference type="PANTHER" id="PTHR14237">
    <property type="entry name" value="MOLYBDOPTERIN COFACTOR SULFURASE MOSC"/>
    <property type="match status" value="1"/>
</dbReference>
<dbReference type="RefSeq" id="WP_075640417.1">
    <property type="nucleotide sequence ID" value="NZ_MKIM01000028.1"/>
</dbReference>
<feature type="domain" description="MOSC" evidence="1">
    <location>
        <begin position="120"/>
        <end position="268"/>
    </location>
</feature>
<gene>
    <name evidence="2" type="ORF">BJF95_19305</name>
</gene>
<protein>
    <submittedName>
        <fullName evidence="2">Molybdenum cofactor sulfurase</fullName>
    </submittedName>
</protein>
<dbReference type="InterPro" id="IPR005302">
    <property type="entry name" value="MoCF_Sase_C"/>
</dbReference>
<dbReference type="SUPFAM" id="SSF141673">
    <property type="entry name" value="MOSC N-terminal domain-like"/>
    <property type="match status" value="1"/>
</dbReference>
<evidence type="ECO:0000259" key="1">
    <source>
        <dbReference type="PROSITE" id="PS51340"/>
    </source>
</evidence>
<sequence>MKISALAIYPLKSGRGIDLAEAQITAHGLVGDRQLMLVSPSGDFVTQRELPALAGVSVLYDGTSYHVSFHDGRRTQTPSFIARKQVTVWRNTVDAAVADDATNQALSEWLGQPLELALFDDKARRMANEEWAGPDTPVTFTDGYQVLITNTASLAALNADMEAHGEGSVGMERFRANIVIDSDQPWAEDHWASLTIGDIAFDLVKPCTRCIMTTQDQSLGARTGPSPLAAMGRLRMSADPRVRGVLFGWNAVPRTEGTIRVGDHVQVTKTRPEGFPLKRRG</sequence>
<dbReference type="STRING" id="1867956.BJF95_19305"/>